<organism evidence="2 3">
    <name type="scientific">Streptomyces xanthophaeus</name>
    <dbReference type="NCBI Taxonomy" id="67385"/>
    <lineage>
        <taxon>Bacteria</taxon>
        <taxon>Bacillati</taxon>
        <taxon>Actinomycetota</taxon>
        <taxon>Actinomycetes</taxon>
        <taxon>Kitasatosporales</taxon>
        <taxon>Streptomycetaceae</taxon>
        <taxon>Streptomyces</taxon>
    </lineage>
</organism>
<evidence type="ECO:0008006" key="4">
    <source>
        <dbReference type="Google" id="ProtNLM"/>
    </source>
</evidence>
<comment type="caution">
    <text evidence="2">The sequence shown here is derived from an EMBL/GenBank/DDBJ whole genome shotgun (WGS) entry which is preliminary data.</text>
</comment>
<keyword evidence="3" id="KW-1185">Reference proteome</keyword>
<sequence length="149" mass="14961">MPRMGTGPAPRSARTAGAAALVAALALGCTTGGGTGGTADGTRGAPTASSTPSAPAPHTTSPQDLCTHLITHWSGVLLDAGPGQDPVGLDYQAMGLSGGQNDILRAVVAAARTEEQTAGREASRALVAREARLRCEERYRSGTPTGGPW</sequence>
<feature type="compositionally biased region" description="Low complexity" evidence="1">
    <location>
        <begin position="40"/>
        <end position="62"/>
    </location>
</feature>
<evidence type="ECO:0000256" key="1">
    <source>
        <dbReference type="SAM" id="MobiDB-lite"/>
    </source>
</evidence>
<dbReference type="Proteomes" id="UP000600026">
    <property type="component" value="Unassembled WGS sequence"/>
</dbReference>
<dbReference type="AlphaFoldDB" id="A0A919GVV5"/>
<accession>A0A919GVV5</accession>
<name>A0A919GVV5_9ACTN</name>
<reference evidence="2" key="1">
    <citation type="submission" date="2020-09" db="EMBL/GenBank/DDBJ databases">
        <title>Whole genome shotgun sequence of Streptomyces xanthophaeus NBRC 12829.</title>
        <authorList>
            <person name="Komaki H."/>
            <person name="Tamura T."/>
        </authorList>
    </citation>
    <scope>NUCLEOTIDE SEQUENCE</scope>
    <source>
        <strain evidence="2">NBRC 12829</strain>
    </source>
</reference>
<gene>
    <name evidence="2" type="ORF">Sxan_22180</name>
</gene>
<dbReference type="EMBL" id="BNEE01000004">
    <property type="protein sequence ID" value="GHI84854.1"/>
    <property type="molecule type" value="Genomic_DNA"/>
</dbReference>
<feature type="region of interest" description="Disordered" evidence="1">
    <location>
        <begin position="37"/>
        <end position="64"/>
    </location>
</feature>
<evidence type="ECO:0000313" key="2">
    <source>
        <dbReference type="EMBL" id="GHI84854.1"/>
    </source>
</evidence>
<proteinExistence type="predicted"/>
<evidence type="ECO:0000313" key="3">
    <source>
        <dbReference type="Proteomes" id="UP000600026"/>
    </source>
</evidence>
<protein>
    <recommendedName>
        <fullName evidence="4">Lipoprotein</fullName>
    </recommendedName>
</protein>
<dbReference type="PROSITE" id="PS51257">
    <property type="entry name" value="PROKAR_LIPOPROTEIN"/>
    <property type="match status" value="1"/>
</dbReference>